<dbReference type="AlphaFoldDB" id="A0A183ANA0"/>
<gene>
    <name evidence="1" type="ORF">ECPE_LOCUS8435</name>
</gene>
<protein>
    <submittedName>
        <fullName evidence="3">Nuclease HARBI1</fullName>
    </submittedName>
</protein>
<dbReference type="EMBL" id="UZAN01045970">
    <property type="protein sequence ID" value="VDP83515.1"/>
    <property type="molecule type" value="Genomic_DNA"/>
</dbReference>
<dbReference type="WBParaSite" id="ECPE_0000846101-mRNA-1">
    <property type="protein sequence ID" value="ECPE_0000846101-mRNA-1"/>
    <property type="gene ID" value="ECPE_0000846101"/>
</dbReference>
<organism evidence="3">
    <name type="scientific">Echinostoma caproni</name>
    <dbReference type="NCBI Taxonomy" id="27848"/>
    <lineage>
        <taxon>Eukaryota</taxon>
        <taxon>Metazoa</taxon>
        <taxon>Spiralia</taxon>
        <taxon>Lophotrochozoa</taxon>
        <taxon>Platyhelminthes</taxon>
        <taxon>Trematoda</taxon>
        <taxon>Digenea</taxon>
        <taxon>Plagiorchiida</taxon>
        <taxon>Echinostomata</taxon>
        <taxon>Echinostomatoidea</taxon>
        <taxon>Echinostomatidae</taxon>
        <taxon>Echinostoma</taxon>
    </lineage>
</organism>
<proteinExistence type="predicted"/>
<evidence type="ECO:0000313" key="3">
    <source>
        <dbReference type="WBParaSite" id="ECPE_0000846101-mRNA-1"/>
    </source>
</evidence>
<evidence type="ECO:0000313" key="2">
    <source>
        <dbReference type="Proteomes" id="UP000272942"/>
    </source>
</evidence>
<evidence type="ECO:0000313" key="1">
    <source>
        <dbReference type="EMBL" id="VDP83515.1"/>
    </source>
</evidence>
<reference evidence="1 2" key="2">
    <citation type="submission" date="2018-11" db="EMBL/GenBank/DDBJ databases">
        <authorList>
            <consortium name="Pathogen Informatics"/>
        </authorList>
    </citation>
    <scope>NUCLEOTIDE SEQUENCE [LARGE SCALE GENOMIC DNA]</scope>
    <source>
        <strain evidence="1 2">Egypt</strain>
    </source>
</reference>
<dbReference type="Proteomes" id="UP000272942">
    <property type="component" value="Unassembled WGS sequence"/>
</dbReference>
<reference evidence="3" key="1">
    <citation type="submission" date="2016-06" db="UniProtKB">
        <authorList>
            <consortium name="WormBaseParasite"/>
        </authorList>
    </citation>
    <scope>IDENTIFICATION</scope>
</reference>
<sequence>MMTVHIGSSTDRWAYGLNTGHMDSNYPEWTKPFHRKIQAKLLGTDSSIRSSSVQIEAARAAELRQYLRTWVIRLNNLKPPARTVALYNIDEVDEVIIPQYKVN</sequence>
<name>A0A183ANA0_9TREM</name>
<keyword evidence="2" id="KW-1185">Reference proteome</keyword>
<accession>A0A183ANA0</accession>